<accession>A0A0T9FI23</accession>
<protein>
    <submittedName>
        <fullName evidence="2">Uncharacterized protein</fullName>
    </submittedName>
</protein>
<feature type="region of interest" description="Disordered" evidence="1">
    <location>
        <begin position="1"/>
        <end position="57"/>
    </location>
</feature>
<evidence type="ECO:0000256" key="1">
    <source>
        <dbReference type="SAM" id="MobiDB-lite"/>
    </source>
</evidence>
<feature type="compositionally biased region" description="Polar residues" evidence="1">
    <location>
        <begin position="11"/>
        <end position="21"/>
    </location>
</feature>
<gene>
    <name evidence="2" type="ORF">ERS007703_04209</name>
</gene>
<reference evidence="3" key="1">
    <citation type="submission" date="2015-03" db="EMBL/GenBank/DDBJ databases">
        <authorList>
            <consortium name="Pathogen Informatics"/>
        </authorList>
    </citation>
    <scope>NUCLEOTIDE SEQUENCE [LARGE SCALE GENOMIC DNA]</scope>
    <source>
        <strain evidence="3">K00500041</strain>
    </source>
</reference>
<dbReference type="Proteomes" id="UP000038802">
    <property type="component" value="Unassembled WGS sequence"/>
</dbReference>
<sequence length="84" mass="9052">MRDSAWPVTTRAGNSADNHPATQPMAHGDPRSSRAPARQVSLASAASCAPWRNASAPAREHREVTLAMCITKPTPRRQAHASLR</sequence>
<evidence type="ECO:0000313" key="2">
    <source>
        <dbReference type="EMBL" id="COW77851.1"/>
    </source>
</evidence>
<proteinExistence type="predicted"/>
<name>A0A0T9FI23_MYCTX</name>
<dbReference type="EMBL" id="CSAE01000694">
    <property type="protein sequence ID" value="COW77851.1"/>
    <property type="molecule type" value="Genomic_DNA"/>
</dbReference>
<dbReference type="AlphaFoldDB" id="A0A0T9FI23"/>
<organism evidence="2 3">
    <name type="scientific">Mycobacterium tuberculosis</name>
    <dbReference type="NCBI Taxonomy" id="1773"/>
    <lineage>
        <taxon>Bacteria</taxon>
        <taxon>Bacillati</taxon>
        <taxon>Actinomycetota</taxon>
        <taxon>Actinomycetes</taxon>
        <taxon>Mycobacteriales</taxon>
        <taxon>Mycobacteriaceae</taxon>
        <taxon>Mycobacterium</taxon>
        <taxon>Mycobacterium tuberculosis complex</taxon>
    </lineage>
</organism>
<evidence type="ECO:0000313" key="3">
    <source>
        <dbReference type="Proteomes" id="UP000038802"/>
    </source>
</evidence>